<name>A0A162P760_9FLAO</name>
<feature type="domain" description="Mechanosensitive ion channel MscS C-terminal" evidence="9">
    <location>
        <begin position="176"/>
        <end position="258"/>
    </location>
</feature>
<organism evidence="10 11">
    <name type="scientific">Flavobacterium fryxellicola</name>
    <dbReference type="NCBI Taxonomy" id="249352"/>
    <lineage>
        <taxon>Bacteria</taxon>
        <taxon>Pseudomonadati</taxon>
        <taxon>Bacteroidota</taxon>
        <taxon>Flavobacteriia</taxon>
        <taxon>Flavobacteriales</taxon>
        <taxon>Flavobacteriaceae</taxon>
        <taxon>Flavobacterium</taxon>
    </lineage>
</organism>
<dbReference type="InterPro" id="IPR052702">
    <property type="entry name" value="MscS-like_channel"/>
</dbReference>
<evidence type="ECO:0000256" key="2">
    <source>
        <dbReference type="ARBA" id="ARBA00008017"/>
    </source>
</evidence>
<feature type="transmembrane region" description="Helical" evidence="7">
    <location>
        <begin position="20"/>
        <end position="39"/>
    </location>
</feature>
<dbReference type="STRING" id="249352.SAMN05444395_102152"/>
<evidence type="ECO:0000259" key="8">
    <source>
        <dbReference type="Pfam" id="PF00924"/>
    </source>
</evidence>
<feature type="domain" description="Mechanosensitive ion channel MscS" evidence="8">
    <location>
        <begin position="101"/>
        <end position="168"/>
    </location>
</feature>
<dbReference type="InterPro" id="IPR010920">
    <property type="entry name" value="LSM_dom_sf"/>
</dbReference>
<dbReference type="EMBL" id="LVJE01000010">
    <property type="protein sequence ID" value="OAB29080.1"/>
    <property type="molecule type" value="Genomic_DNA"/>
</dbReference>
<keyword evidence="6 7" id="KW-0472">Membrane</keyword>
<evidence type="ECO:0000256" key="4">
    <source>
        <dbReference type="ARBA" id="ARBA00022692"/>
    </source>
</evidence>
<comment type="subcellular location">
    <subcellularLocation>
        <location evidence="1">Cell membrane</location>
        <topology evidence="1">Multi-pass membrane protein</topology>
    </subcellularLocation>
</comment>
<dbReference type="InterPro" id="IPR023408">
    <property type="entry name" value="MscS_beta-dom_sf"/>
</dbReference>
<feature type="transmembrane region" description="Helical" evidence="7">
    <location>
        <begin position="60"/>
        <end position="77"/>
    </location>
</feature>
<dbReference type="GO" id="GO:0008381">
    <property type="term" value="F:mechanosensitive monoatomic ion channel activity"/>
    <property type="evidence" value="ECO:0007669"/>
    <property type="project" value="UniProtKB-ARBA"/>
</dbReference>
<dbReference type="AlphaFoldDB" id="A0A162P760"/>
<dbReference type="InterPro" id="IPR049278">
    <property type="entry name" value="MS_channel_C"/>
</dbReference>
<dbReference type="InterPro" id="IPR011066">
    <property type="entry name" value="MscS_channel_C_sf"/>
</dbReference>
<accession>A0A162P760</accession>
<keyword evidence="5 7" id="KW-1133">Transmembrane helix</keyword>
<dbReference type="SUPFAM" id="SSF50182">
    <property type="entry name" value="Sm-like ribonucleoproteins"/>
    <property type="match status" value="1"/>
</dbReference>
<dbReference type="RefSeq" id="WP_066078476.1">
    <property type="nucleotide sequence ID" value="NZ_FRDK01000002.1"/>
</dbReference>
<comment type="caution">
    <text evidence="10">The sequence shown here is derived from an EMBL/GenBank/DDBJ whole genome shotgun (WGS) entry which is preliminary data.</text>
</comment>
<dbReference type="GO" id="GO:0005886">
    <property type="term" value="C:plasma membrane"/>
    <property type="evidence" value="ECO:0007669"/>
    <property type="project" value="UniProtKB-SubCell"/>
</dbReference>
<feature type="transmembrane region" description="Helical" evidence="7">
    <location>
        <begin position="83"/>
        <end position="103"/>
    </location>
</feature>
<evidence type="ECO:0000256" key="1">
    <source>
        <dbReference type="ARBA" id="ARBA00004651"/>
    </source>
</evidence>
<dbReference type="InterPro" id="IPR006685">
    <property type="entry name" value="MscS_channel_2nd"/>
</dbReference>
<dbReference type="Gene3D" id="2.30.30.60">
    <property type="match status" value="1"/>
</dbReference>
<protein>
    <submittedName>
        <fullName evidence="10">Mechanosensitive ion channel protein MscS</fullName>
    </submittedName>
</protein>
<keyword evidence="11" id="KW-1185">Reference proteome</keyword>
<dbReference type="OrthoDB" id="9809206at2"/>
<gene>
    <name evidence="10" type="ORF">FBFR_06440</name>
</gene>
<comment type="similarity">
    <text evidence="2">Belongs to the MscS (TC 1.A.23) family.</text>
</comment>
<dbReference type="PANTHER" id="PTHR30347:SF1">
    <property type="entry name" value="MECHANOSENSITIVE CHANNEL MSCK"/>
    <property type="match status" value="1"/>
</dbReference>
<dbReference type="PANTHER" id="PTHR30347">
    <property type="entry name" value="POTASSIUM CHANNEL RELATED"/>
    <property type="match status" value="1"/>
</dbReference>
<keyword evidence="4 7" id="KW-0812">Transmembrane</keyword>
<keyword evidence="3" id="KW-1003">Cell membrane</keyword>
<dbReference type="Pfam" id="PF00924">
    <property type="entry name" value="MS_channel_2nd"/>
    <property type="match status" value="1"/>
</dbReference>
<evidence type="ECO:0000256" key="3">
    <source>
        <dbReference type="ARBA" id="ARBA00022475"/>
    </source>
</evidence>
<dbReference type="Gene3D" id="1.10.287.1260">
    <property type="match status" value="1"/>
</dbReference>
<evidence type="ECO:0000256" key="6">
    <source>
        <dbReference type="ARBA" id="ARBA00023136"/>
    </source>
</evidence>
<evidence type="ECO:0000256" key="7">
    <source>
        <dbReference type="SAM" id="Phobius"/>
    </source>
</evidence>
<dbReference type="SUPFAM" id="SSF82861">
    <property type="entry name" value="Mechanosensitive channel protein MscS (YggB), transmembrane region"/>
    <property type="match status" value="1"/>
</dbReference>
<dbReference type="SUPFAM" id="SSF82689">
    <property type="entry name" value="Mechanosensitive channel protein MscS (YggB), C-terminal domain"/>
    <property type="match status" value="1"/>
</dbReference>
<evidence type="ECO:0000259" key="9">
    <source>
        <dbReference type="Pfam" id="PF21082"/>
    </source>
</evidence>
<sequence length="270" mass="30839">MKEILNYTLLQFGDFNFKLATIFTFALFILAVFILLFVIKKTIYKATHIELSKKYSIYSLIKYFIIIFAFIIGLQIFGFNLSVLIAGSAALLVGLGLGLQNLFSDFISGIIILIDSTVKVNDIIEVNGIVCQVQEIEIRTTTVLTRDDKYIILPNSDLTKNQLINWTHSEITSRFEISVGVDYSSDIKLVMTVLKEATDKQEGVLQTPSPFVRFTEFGDSSLNFSVIFWSDEVFRVENIKSEIRIRIFEMFTSNNITIPFPQRVIHLNKE</sequence>
<dbReference type="Pfam" id="PF21082">
    <property type="entry name" value="MS_channel_3rd"/>
    <property type="match status" value="1"/>
</dbReference>
<dbReference type="Proteomes" id="UP000077164">
    <property type="component" value="Unassembled WGS sequence"/>
</dbReference>
<dbReference type="InterPro" id="IPR011014">
    <property type="entry name" value="MscS_channel_TM-2"/>
</dbReference>
<reference evidence="10 11" key="1">
    <citation type="submission" date="2016-03" db="EMBL/GenBank/DDBJ databases">
        <title>Draft genome sequence of Flavobacterium fryxellicola DSM 16209.</title>
        <authorList>
            <person name="Shin S.-K."/>
            <person name="Yi H."/>
        </authorList>
    </citation>
    <scope>NUCLEOTIDE SEQUENCE [LARGE SCALE GENOMIC DNA]</scope>
    <source>
        <strain evidence="10 11">DSM 16209</strain>
    </source>
</reference>
<evidence type="ECO:0000256" key="5">
    <source>
        <dbReference type="ARBA" id="ARBA00022989"/>
    </source>
</evidence>
<proteinExistence type="inferred from homology"/>
<evidence type="ECO:0000313" key="10">
    <source>
        <dbReference type="EMBL" id="OAB29080.1"/>
    </source>
</evidence>
<dbReference type="Gene3D" id="3.30.70.100">
    <property type="match status" value="1"/>
</dbReference>
<evidence type="ECO:0000313" key="11">
    <source>
        <dbReference type="Proteomes" id="UP000077164"/>
    </source>
</evidence>